<dbReference type="PANTHER" id="PTHR43481">
    <property type="entry name" value="FRUCTOSE-1-PHOSPHATE PHOSPHATASE"/>
    <property type="match status" value="1"/>
</dbReference>
<dbReference type="SFLD" id="SFLDS00003">
    <property type="entry name" value="Haloacid_Dehalogenase"/>
    <property type="match status" value="1"/>
</dbReference>
<dbReference type="Proteomes" id="UP001528411">
    <property type="component" value="Unassembled WGS sequence"/>
</dbReference>
<dbReference type="PANTHER" id="PTHR43481:SF4">
    <property type="entry name" value="GLYCEROL-1-PHOSPHATE PHOSPHOHYDROLASE 1-RELATED"/>
    <property type="match status" value="1"/>
</dbReference>
<proteinExistence type="predicted"/>
<sequence length="193" mass="20992">MIDLAKFDAIIFDMDGTLVDSMGSHLEAWHKVCDKFGYDFDLDYMHGLGGVPTKQTVHILNEKFGLNHDSLVVAKYKRDVWNAMDHSPTLIASTAAVFHHYLDSKKIAVGTGAERSHAEELLAKHGLLEHLGALVTANDVTNGKPHPETFLTAAKLIGVPPEKCVVFEDTIIGKQAAIAAGMACILVENGKIM</sequence>
<keyword evidence="2" id="KW-1185">Reference proteome</keyword>
<dbReference type="RefSeq" id="WP_215962502.1">
    <property type="nucleotide sequence ID" value="NZ_JAQOMS010000002.1"/>
</dbReference>
<dbReference type="EMBL" id="JAQOMS010000002">
    <property type="protein sequence ID" value="MDC2890408.1"/>
    <property type="molecule type" value="Genomic_DNA"/>
</dbReference>
<dbReference type="InterPro" id="IPR010976">
    <property type="entry name" value="B-phosphoglucomutase_hydrolase"/>
</dbReference>
<dbReference type="Pfam" id="PF13419">
    <property type="entry name" value="HAD_2"/>
    <property type="match status" value="1"/>
</dbReference>
<reference evidence="1 2" key="1">
    <citation type="submission" date="2023-01" db="EMBL/GenBank/DDBJ databases">
        <title>Psychrosphaera sp. nov., isolated from marine algae.</title>
        <authorList>
            <person name="Bayburt H."/>
            <person name="Choi B.J."/>
            <person name="Kim J.M."/>
            <person name="Choi D.G."/>
            <person name="Jeon C.O."/>
        </authorList>
    </citation>
    <scope>NUCLEOTIDE SEQUENCE [LARGE SCALE GENOMIC DNA]</scope>
    <source>
        <strain evidence="1 2">G1-22</strain>
    </source>
</reference>
<dbReference type="InterPro" id="IPR041492">
    <property type="entry name" value="HAD_2"/>
</dbReference>
<comment type="caution">
    <text evidence="1">The sequence shown here is derived from an EMBL/GenBank/DDBJ whole genome shotgun (WGS) entry which is preliminary data.</text>
</comment>
<dbReference type="NCBIfam" id="TIGR02009">
    <property type="entry name" value="PGMB-YQAB-SF"/>
    <property type="match status" value="1"/>
</dbReference>
<accession>A0ABT5FFW4</accession>
<dbReference type="InterPro" id="IPR051806">
    <property type="entry name" value="HAD-like_SPP"/>
</dbReference>
<dbReference type="NCBIfam" id="TIGR01509">
    <property type="entry name" value="HAD-SF-IA-v3"/>
    <property type="match status" value="1"/>
</dbReference>
<name>A0ABT5FFW4_9GAMM</name>
<protein>
    <submittedName>
        <fullName evidence="1">Beta-phosphoglucomutase family hydrolase</fullName>
    </submittedName>
</protein>
<keyword evidence="1" id="KW-0378">Hydrolase</keyword>
<gene>
    <name evidence="1" type="ORF">PN838_18670</name>
</gene>
<dbReference type="SFLD" id="SFLDG01135">
    <property type="entry name" value="C1.5.6:_HAD__Beta-PGM__Phospha"/>
    <property type="match status" value="1"/>
</dbReference>
<evidence type="ECO:0000313" key="2">
    <source>
        <dbReference type="Proteomes" id="UP001528411"/>
    </source>
</evidence>
<evidence type="ECO:0000313" key="1">
    <source>
        <dbReference type="EMBL" id="MDC2890408.1"/>
    </source>
</evidence>
<dbReference type="InterPro" id="IPR006439">
    <property type="entry name" value="HAD-SF_hydro_IA"/>
</dbReference>
<dbReference type="SFLD" id="SFLDG01129">
    <property type="entry name" value="C1.5:_HAD__Beta-PGM__Phosphata"/>
    <property type="match status" value="1"/>
</dbReference>
<organism evidence="1 2">
    <name type="scientific">Psychrosphaera algicola</name>
    <dbReference type="NCBI Taxonomy" id="3023714"/>
    <lineage>
        <taxon>Bacteria</taxon>
        <taxon>Pseudomonadati</taxon>
        <taxon>Pseudomonadota</taxon>
        <taxon>Gammaproteobacteria</taxon>
        <taxon>Alteromonadales</taxon>
        <taxon>Pseudoalteromonadaceae</taxon>
        <taxon>Psychrosphaera</taxon>
    </lineage>
</organism>
<dbReference type="GO" id="GO:0016787">
    <property type="term" value="F:hydrolase activity"/>
    <property type="evidence" value="ECO:0007669"/>
    <property type="project" value="UniProtKB-KW"/>
</dbReference>